<evidence type="ECO:0000313" key="1">
    <source>
        <dbReference type="EMBL" id="KAK9147296.1"/>
    </source>
</evidence>
<name>A0AAP0PNM4_9MAGN</name>
<dbReference type="EMBL" id="JBBNAG010000003">
    <property type="protein sequence ID" value="KAK9147296.1"/>
    <property type="molecule type" value="Genomic_DNA"/>
</dbReference>
<dbReference type="PANTHER" id="PTHR37379">
    <property type="entry name" value="OS01G0220500 PROTEIN"/>
    <property type="match status" value="1"/>
</dbReference>
<accession>A0AAP0PNM4</accession>
<gene>
    <name evidence="1" type="ORF">Scep_006053</name>
</gene>
<evidence type="ECO:0000313" key="2">
    <source>
        <dbReference type="Proteomes" id="UP001419268"/>
    </source>
</evidence>
<dbReference type="PANTHER" id="PTHR37379:SF1">
    <property type="entry name" value="OS01G0220500 PROTEIN"/>
    <property type="match status" value="1"/>
</dbReference>
<keyword evidence="2" id="KW-1185">Reference proteome</keyword>
<dbReference type="Proteomes" id="UP001419268">
    <property type="component" value="Unassembled WGS sequence"/>
</dbReference>
<organism evidence="1 2">
    <name type="scientific">Stephania cephalantha</name>
    <dbReference type="NCBI Taxonomy" id="152367"/>
    <lineage>
        <taxon>Eukaryota</taxon>
        <taxon>Viridiplantae</taxon>
        <taxon>Streptophyta</taxon>
        <taxon>Embryophyta</taxon>
        <taxon>Tracheophyta</taxon>
        <taxon>Spermatophyta</taxon>
        <taxon>Magnoliopsida</taxon>
        <taxon>Ranunculales</taxon>
        <taxon>Menispermaceae</taxon>
        <taxon>Menispermoideae</taxon>
        <taxon>Cissampelideae</taxon>
        <taxon>Stephania</taxon>
    </lineage>
</organism>
<protein>
    <submittedName>
        <fullName evidence="1">Uncharacterized protein</fullName>
    </submittedName>
</protein>
<sequence>MKGSSTGRSSTEVYFVFMNFDPEYERLQSLRTKQLGSLELDLYLSNKHDEFLANMLGPGTYKKRFSWVVIDGFSAEITDDQGKTRLTY</sequence>
<comment type="caution">
    <text evidence="1">The sequence shown here is derived from an EMBL/GenBank/DDBJ whole genome shotgun (WGS) entry which is preliminary data.</text>
</comment>
<proteinExistence type="predicted"/>
<reference evidence="1 2" key="1">
    <citation type="submission" date="2024-01" db="EMBL/GenBank/DDBJ databases">
        <title>Genome assemblies of Stephania.</title>
        <authorList>
            <person name="Yang L."/>
        </authorList>
    </citation>
    <scope>NUCLEOTIDE SEQUENCE [LARGE SCALE GENOMIC DNA]</scope>
    <source>
        <strain evidence="1">JXDWG</strain>
        <tissue evidence="1">Leaf</tissue>
    </source>
</reference>
<dbReference type="AlphaFoldDB" id="A0AAP0PNM4"/>